<feature type="transmembrane region" description="Helical" evidence="2">
    <location>
        <begin position="191"/>
        <end position="223"/>
    </location>
</feature>
<feature type="transmembrane region" description="Helical" evidence="2">
    <location>
        <begin position="152"/>
        <end position="179"/>
    </location>
</feature>
<feature type="transmembrane region" description="Helical" evidence="2">
    <location>
        <begin position="290"/>
        <end position="314"/>
    </location>
</feature>
<comment type="caution">
    <text evidence="3">The sequence shown here is derived from an EMBL/GenBank/DDBJ whole genome shotgun (WGS) entry which is preliminary data.</text>
</comment>
<dbReference type="PANTHER" id="PTHR33133">
    <property type="entry name" value="OS08G0107100 PROTEIN-RELATED"/>
    <property type="match status" value="1"/>
</dbReference>
<reference evidence="3 4" key="1">
    <citation type="journal article" date="2013" name="Genome Announc.">
        <title>Whole-genome sequences of five oyster-associated bacteria show potential for crude oil hydrocarbon degradation.</title>
        <authorList>
            <person name="Chauhan A."/>
            <person name="Green S."/>
            <person name="Pathak A."/>
            <person name="Thomas J."/>
            <person name="Venkatramanan R."/>
        </authorList>
    </citation>
    <scope>NUCLEOTIDE SEQUENCE [LARGE SCALE GENOMIC DNA]</scope>
    <source>
        <strain evidence="3 4">MF109</strain>
    </source>
</reference>
<sequence>MGTHDGEGVPVTGQTWTPAPKKGIIPLHPLSFGMLLGKAFAALRHNPKVLFGFAVVIQLVVVVVTAVVMGVVFFTTFSRLETVSPSSPDFEAVMAGTIAVNLIAGLAVGVASIAFTAMMQGVVAAEIGYAAIGVKATLRMLWRRMAPAFWRLAGFASLSVAAVFGIFIIAAVIIAAFIAGGMGGSAEMVGVVVLVVIVIVLACIPLAVWLTTKLLLVPSILVLERARFRDAFVRSWRLTRGRFWVAFGVTFLISAIMGIAAQVVSVPATLLGSLLGSVVAPTGAEDPSAVVAFVVTLIAPQILLLVIQAITLVVQSTGSALVYLDCRMRYEGLDQTLIAYVERRDLGWTDEQQDDPFRVDPSRAVTSAPPPRQVPEHVMMSQGYGYPPYGAQPTFGEPGAPQAYPAQPYPAQPYPAQPYPAQPYPAQPYPAQPYPAQGQPAQGQPAQPSMPYPAAAPVTPPAVAFPPPPPPAPTAASGTSTMPSVPSAEAAPDDGGWAAPGADGTA</sequence>
<dbReference type="PANTHER" id="PTHR33133:SF1">
    <property type="entry name" value="EXPRESSED PROTEIN-RELATED"/>
    <property type="match status" value="1"/>
</dbReference>
<protein>
    <recommendedName>
        <fullName evidence="5">Glycerophosphoryl diester phosphodiesterase membrane domain-containing protein</fullName>
    </recommendedName>
</protein>
<evidence type="ECO:0000313" key="3">
    <source>
        <dbReference type="EMBL" id="EQM77011.1"/>
    </source>
</evidence>
<feature type="region of interest" description="Disordered" evidence="1">
    <location>
        <begin position="351"/>
        <end position="506"/>
    </location>
</feature>
<evidence type="ECO:0008006" key="5">
    <source>
        <dbReference type="Google" id="ProtNLM"/>
    </source>
</evidence>
<proteinExistence type="predicted"/>
<feature type="compositionally biased region" description="Pro residues" evidence="1">
    <location>
        <begin position="407"/>
        <end position="433"/>
    </location>
</feature>
<gene>
    <name evidence="3" type="ORF">L687_00855</name>
</gene>
<feature type="transmembrane region" description="Helical" evidence="2">
    <location>
        <begin position="243"/>
        <end position="270"/>
    </location>
</feature>
<feature type="compositionally biased region" description="Low complexity" evidence="1">
    <location>
        <begin position="434"/>
        <end position="457"/>
    </location>
</feature>
<keyword evidence="2" id="KW-0812">Transmembrane</keyword>
<organism evidence="3 4">
    <name type="scientific">Microbacterium maritypicum MF109</name>
    <dbReference type="NCBI Taxonomy" id="1333857"/>
    <lineage>
        <taxon>Bacteria</taxon>
        <taxon>Bacillati</taxon>
        <taxon>Actinomycetota</taxon>
        <taxon>Actinomycetes</taxon>
        <taxon>Micrococcales</taxon>
        <taxon>Microbacteriaceae</taxon>
        <taxon>Microbacterium</taxon>
    </lineage>
</organism>
<evidence type="ECO:0000256" key="2">
    <source>
        <dbReference type="SAM" id="Phobius"/>
    </source>
</evidence>
<feature type="compositionally biased region" description="Low complexity" evidence="1">
    <location>
        <begin position="488"/>
        <end position="506"/>
    </location>
</feature>
<keyword evidence="2" id="KW-1133">Transmembrane helix</keyword>
<keyword evidence="2" id="KW-0472">Membrane</keyword>
<dbReference type="PATRIC" id="fig|1333857.3.peg.1880"/>
<dbReference type="EMBL" id="ATAO01000184">
    <property type="protein sequence ID" value="EQM77011.1"/>
    <property type="molecule type" value="Genomic_DNA"/>
</dbReference>
<dbReference type="Proteomes" id="UP000016033">
    <property type="component" value="Unassembled WGS sequence"/>
</dbReference>
<feature type="transmembrane region" description="Helical" evidence="2">
    <location>
        <begin position="50"/>
        <end position="78"/>
    </location>
</feature>
<dbReference type="AlphaFoldDB" id="T5KHK1"/>
<feature type="transmembrane region" description="Helical" evidence="2">
    <location>
        <begin position="24"/>
        <end position="43"/>
    </location>
</feature>
<accession>T5KHK1</accession>
<evidence type="ECO:0000313" key="4">
    <source>
        <dbReference type="Proteomes" id="UP000016033"/>
    </source>
</evidence>
<feature type="transmembrane region" description="Helical" evidence="2">
    <location>
        <begin position="98"/>
        <end position="131"/>
    </location>
</feature>
<feature type="compositionally biased region" description="Pro residues" evidence="1">
    <location>
        <begin position="458"/>
        <end position="473"/>
    </location>
</feature>
<name>T5KHK1_MICMQ</name>
<evidence type="ECO:0000256" key="1">
    <source>
        <dbReference type="SAM" id="MobiDB-lite"/>
    </source>
</evidence>